<protein>
    <submittedName>
        <fullName evidence="2">Uncharacterized protein</fullName>
    </submittedName>
</protein>
<organism evidence="2 3">
    <name type="scientific">Mycolicibacterium wolinskyi</name>
    <dbReference type="NCBI Taxonomy" id="59750"/>
    <lineage>
        <taxon>Bacteria</taxon>
        <taxon>Bacillati</taxon>
        <taxon>Actinomycetota</taxon>
        <taxon>Actinomycetes</taxon>
        <taxon>Mycobacteriales</taxon>
        <taxon>Mycobacteriaceae</taxon>
        <taxon>Mycolicibacterium</taxon>
    </lineage>
</organism>
<dbReference type="EMBL" id="LQQA01000005">
    <property type="protein sequence ID" value="ORX18416.1"/>
    <property type="molecule type" value="Genomic_DNA"/>
</dbReference>
<dbReference type="AlphaFoldDB" id="A0A1X2FIZ3"/>
<proteinExistence type="predicted"/>
<feature type="region of interest" description="Disordered" evidence="1">
    <location>
        <begin position="21"/>
        <end position="46"/>
    </location>
</feature>
<evidence type="ECO:0000313" key="3">
    <source>
        <dbReference type="Proteomes" id="UP000193964"/>
    </source>
</evidence>
<evidence type="ECO:0000313" key="2">
    <source>
        <dbReference type="EMBL" id="ORX18416.1"/>
    </source>
</evidence>
<accession>A0A1X2FIZ3</accession>
<reference evidence="2 3" key="1">
    <citation type="submission" date="2016-01" db="EMBL/GenBank/DDBJ databases">
        <title>The new phylogeny of the genus Mycobacterium.</title>
        <authorList>
            <person name="Tarcisio F."/>
            <person name="Conor M."/>
            <person name="Antonella G."/>
            <person name="Elisabetta G."/>
            <person name="Giulia F.S."/>
            <person name="Sara T."/>
            <person name="Anna F."/>
            <person name="Clotilde B."/>
            <person name="Roberto B."/>
            <person name="Veronica D.S."/>
            <person name="Fabio R."/>
            <person name="Monica P."/>
            <person name="Olivier J."/>
            <person name="Enrico T."/>
            <person name="Nicola S."/>
        </authorList>
    </citation>
    <scope>NUCLEOTIDE SEQUENCE [LARGE SCALE GENOMIC DNA]</scope>
    <source>
        <strain evidence="2 3">ATCC 700010</strain>
    </source>
</reference>
<evidence type="ECO:0000256" key="1">
    <source>
        <dbReference type="SAM" id="MobiDB-lite"/>
    </source>
</evidence>
<gene>
    <name evidence="2" type="ORF">AWC31_14015</name>
</gene>
<name>A0A1X2FIZ3_9MYCO</name>
<dbReference type="Proteomes" id="UP000193964">
    <property type="component" value="Unassembled WGS sequence"/>
</dbReference>
<sequence length="316" mass="34020">MAVLSLALAVAVTVLVVRPDDANGPAKADAPSPNPGYASANDTGPANIVTEDPTCEAWTKVAHSLEVAVPEWNKQDYSVPATEWSPAQRAVFEKQSVSLKEAIPKVANLAQRTPRRVMWELYGQFNAYAQAVIDSIPTYSANDNEIVAASNQFTGALTRVCDAIYYRAAQQTSPVVALASPPTGAQAPGAGSSPVPEQFLHSDDGTCADWIAMVEQFNAEAKGWRSIDSRIPATEWTTDQKAVMDAVAPIMTSYANNMERLGRGSGNPVWEDFAVFAAQYMRAYVQAIPTYTPNVSFMASQSTLLASAIHWACKSR</sequence>
<comment type="caution">
    <text evidence="2">The sequence shown here is derived from an EMBL/GenBank/DDBJ whole genome shotgun (WGS) entry which is preliminary data.</text>
</comment>